<dbReference type="EMBL" id="FOSR01000001">
    <property type="protein sequence ID" value="SFK19756.1"/>
    <property type="molecule type" value="Genomic_DNA"/>
</dbReference>
<feature type="transmembrane region" description="Helical" evidence="1">
    <location>
        <begin position="12"/>
        <end position="31"/>
    </location>
</feature>
<feature type="transmembrane region" description="Helical" evidence="1">
    <location>
        <begin position="82"/>
        <end position="102"/>
    </location>
</feature>
<keyword evidence="1" id="KW-0812">Transmembrane</keyword>
<dbReference type="AlphaFoldDB" id="A0A1I3XL37"/>
<dbReference type="Proteomes" id="UP000198725">
    <property type="component" value="Unassembled WGS sequence"/>
</dbReference>
<dbReference type="RefSeq" id="WP_092700244.1">
    <property type="nucleotide sequence ID" value="NZ_FOSR01000001.1"/>
</dbReference>
<feature type="transmembrane region" description="Helical" evidence="1">
    <location>
        <begin position="149"/>
        <end position="168"/>
    </location>
</feature>
<feature type="transmembrane region" description="Helical" evidence="1">
    <location>
        <begin position="51"/>
        <end position="75"/>
    </location>
</feature>
<sequence>MRESTVRRCGGAALVGTLVFVAVAVVVQWLRPDLDWLDAPLSFYLLGGYGHVLQAAYVVLACALVCLGGGFYGALRREARSLAPWSLFTYAASALVVTALAHSNLPGHAPTLQGLVHGVAAQAAFLGATVAMLLQSWRLRDDARWRSRFRFAFALALVCFVGLWVDAIWKGMPRGLEQKLLIALIVWWLLCAAWWLWRAKNGPGANR</sequence>
<reference evidence="3" key="1">
    <citation type="submission" date="2016-10" db="EMBL/GenBank/DDBJ databases">
        <authorList>
            <person name="Varghese N."/>
            <person name="Submissions S."/>
        </authorList>
    </citation>
    <scope>NUCLEOTIDE SEQUENCE [LARGE SCALE GENOMIC DNA]</scope>
    <source>
        <strain evidence="3">MO64</strain>
    </source>
</reference>
<keyword evidence="1" id="KW-0472">Membrane</keyword>
<gene>
    <name evidence="2" type="ORF">SAMN05192579_10120</name>
</gene>
<name>A0A1I3XL37_9GAMM</name>
<keyword evidence="3" id="KW-1185">Reference proteome</keyword>
<dbReference type="InterPro" id="IPR009339">
    <property type="entry name" value="DUF998"/>
</dbReference>
<evidence type="ECO:0000256" key="1">
    <source>
        <dbReference type="SAM" id="Phobius"/>
    </source>
</evidence>
<feature type="transmembrane region" description="Helical" evidence="1">
    <location>
        <begin position="180"/>
        <end position="197"/>
    </location>
</feature>
<proteinExistence type="predicted"/>
<evidence type="ECO:0000313" key="2">
    <source>
        <dbReference type="EMBL" id="SFK19756.1"/>
    </source>
</evidence>
<organism evidence="2 3">
    <name type="scientific">Rhodanobacter glycinis</name>
    <dbReference type="NCBI Taxonomy" id="582702"/>
    <lineage>
        <taxon>Bacteria</taxon>
        <taxon>Pseudomonadati</taxon>
        <taxon>Pseudomonadota</taxon>
        <taxon>Gammaproteobacteria</taxon>
        <taxon>Lysobacterales</taxon>
        <taxon>Rhodanobacteraceae</taxon>
        <taxon>Rhodanobacter</taxon>
    </lineage>
</organism>
<accession>A0A1I3XL37</accession>
<evidence type="ECO:0008006" key="4">
    <source>
        <dbReference type="Google" id="ProtNLM"/>
    </source>
</evidence>
<feature type="transmembrane region" description="Helical" evidence="1">
    <location>
        <begin position="114"/>
        <end position="137"/>
    </location>
</feature>
<evidence type="ECO:0000313" key="3">
    <source>
        <dbReference type="Proteomes" id="UP000198725"/>
    </source>
</evidence>
<keyword evidence="1" id="KW-1133">Transmembrane helix</keyword>
<dbReference type="Pfam" id="PF06197">
    <property type="entry name" value="DUF998"/>
    <property type="match status" value="1"/>
</dbReference>
<protein>
    <recommendedName>
        <fullName evidence="4">DUF998 domain-containing protein</fullName>
    </recommendedName>
</protein>